<dbReference type="KEGG" id="scl:sce7499"/>
<dbReference type="AlphaFoldDB" id="A9F426"/>
<reference evidence="1 2" key="1">
    <citation type="journal article" date="2007" name="Nat. Biotechnol.">
        <title>Complete genome sequence of the myxobacterium Sorangium cellulosum.</title>
        <authorList>
            <person name="Schneiker S."/>
            <person name="Perlova O."/>
            <person name="Kaiser O."/>
            <person name="Gerth K."/>
            <person name="Alici A."/>
            <person name="Altmeyer M.O."/>
            <person name="Bartels D."/>
            <person name="Bekel T."/>
            <person name="Beyer S."/>
            <person name="Bode E."/>
            <person name="Bode H.B."/>
            <person name="Bolten C.J."/>
            <person name="Choudhuri J.V."/>
            <person name="Doss S."/>
            <person name="Elnakady Y.A."/>
            <person name="Frank B."/>
            <person name="Gaigalat L."/>
            <person name="Goesmann A."/>
            <person name="Groeger C."/>
            <person name="Gross F."/>
            <person name="Jelsbak L."/>
            <person name="Jelsbak L."/>
            <person name="Kalinowski J."/>
            <person name="Kegler C."/>
            <person name="Knauber T."/>
            <person name="Konietzny S."/>
            <person name="Kopp M."/>
            <person name="Krause L."/>
            <person name="Krug D."/>
            <person name="Linke B."/>
            <person name="Mahmud T."/>
            <person name="Martinez-Arias R."/>
            <person name="McHardy A.C."/>
            <person name="Merai M."/>
            <person name="Meyer F."/>
            <person name="Mormann S."/>
            <person name="Munoz-Dorado J."/>
            <person name="Perez J."/>
            <person name="Pradella S."/>
            <person name="Rachid S."/>
            <person name="Raddatz G."/>
            <person name="Rosenau F."/>
            <person name="Rueckert C."/>
            <person name="Sasse F."/>
            <person name="Scharfe M."/>
            <person name="Schuster S.C."/>
            <person name="Suen G."/>
            <person name="Treuner-Lange A."/>
            <person name="Velicer G.J."/>
            <person name="Vorholter F.-J."/>
            <person name="Weissman K.J."/>
            <person name="Welch R.D."/>
            <person name="Wenzel S.C."/>
            <person name="Whitworth D.E."/>
            <person name="Wilhelm S."/>
            <person name="Wittmann C."/>
            <person name="Bloecker H."/>
            <person name="Puehler A."/>
            <person name="Mueller R."/>
        </authorList>
    </citation>
    <scope>NUCLEOTIDE SEQUENCE [LARGE SCALE GENOMIC DNA]</scope>
    <source>
        <strain evidence="2">So ce56</strain>
    </source>
</reference>
<protein>
    <submittedName>
        <fullName evidence="1">Uncharacterized protein</fullName>
    </submittedName>
</protein>
<keyword evidence="2" id="KW-1185">Reference proteome</keyword>
<sequence>MDVAAVGWRPPPELASAFLACHHVEVARRARDFLPSCGDGILPGMTVEQIVAAIRALPVTDRLRVIELVAHEAASDVPAADHPARREGVTLTERHGLLLVDADTTMPAEVFDHRPDRDARANRIQGDS</sequence>
<dbReference type="BioCyc" id="SCEL448385:SCE_RS38435-MONOMER"/>
<evidence type="ECO:0000313" key="2">
    <source>
        <dbReference type="Proteomes" id="UP000002139"/>
    </source>
</evidence>
<dbReference type="Proteomes" id="UP000002139">
    <property type="component" value="Chromosome"/>
</dbReference>
<dbReference type="EMBL" id="AM746676">
    <property type="protein sequence ID" value="CAN97668.1"/>
    <property type="molecule type" value="Genomic_DNA"/>
</dbReference>
<dbReference type="HOGENOM" id="CLU_160724_0_0_7"/>
<proteinExistence type="predicted"/>
<gene>
    <name evidence="1" type="ordered locus">sce7499</name>
</gene>
<organism evidence="1 2">
    <name type="scientific">Sorangium cellulosum (strain So ce56)</name>
    <name type="common">Polyangium cellulosum (strain So ce56)</name>
    <dbReference type="NCBI Taxonomy" id="448385"/>
    <lineage>
        <taxon>Bacteria</taxon>
        <taxon>Pseudomonadati</taxon>
        <taxon>Myxococcota</taxon>
        <taxon>Polyangia</taxon>
        <taxon>Polyangiales</taxon>
        <taxon>Polyangiaceae</taxon>
        <taxon>Sorangium</taxon>
    </lineage>
</organism>
<name>A9F426_SORC5</name>
<evidence type="ECO:0000313" key="1">
    <source>
        <dbReference type="EMBL" id="CAN97668.1"/>
    </source>
</evidence>
<accession>A9F426</accession>